<protein>
    <submittedName>
        <fullName evidence="15">TonB-dependent receptor</fullName>
    </submittedName>
</protein>
<dbReference type="Proteomes" id="UP000648722">
    <property type="component" value="Unassembled WGS sequence"/>
</dbReference>
<dbReference type="PROSITE" id="PS52016">
    <property type="entry name" value="TONB_DEPENDENT_REC_3"/>
    <property type="match status" value="1"/>
</dbReference>
<dbReference type="InterPro" id="IPR010916">
    <property type="entry name" value="TonB_box_CS"/>
</dbReference>
<keyword evidence="5 12" id="KW-0732">Signal</keyword>
<keyword evidence="15" id="KW-0675">Receptor</keyword>
<dbReference type="PROSITE" id="PS00430">
    <property type="entry name" value="TONB_DEPENDENT_REC_1"/>
    <property type="match status" value="1"/>
</dbReference>
<evidence type="ECO:0000256" key="8">
    <source>
        <dbReference type="ARBA" id="ARBA00023237"/>
    </source>
</evidence>
<comment type="subcellular location">
    <subcellularLocation>
        <location evidence="1 9">Cell outer membrane</location>
        <topology evidence="1 9">Multi-pass membrane protein</topology>
    </subcellularLocation>
</comment>
<feature type="signal peptide" evidence="12">
    <location>
        <begin position="1"/>
        <end position="30"/>
    </location>
</feature>
<name>A0ABQ1Y0G5_9PROT</name>
<feature type="domain" description="TonB-dependent receptor-like beta-barrel" evidence="13">
    <location>
        <begin position="436"/>
        <end position="951"/>
    </location>
</feature>
<dbReference type="InterPro" id="IPR000531">
    <property type="entry name" value="Beta-barrel_TonB"/>
</dbReference>
<keyword evidence="16" id="KW-1185">Reference proteome</keyword>
<dbReference type="InterPro" id="IPR039426">
    <property type="entry name" value="TonB-dep_rcpt-like"/>
</dbReference>
<keyword evidence="2 9" id="KW-0813">Transport</keyword>
<dbReference type="Gene3D" id="2.40.170.20">
    <property type="entry name" value="TonB-dependent receptor, beta-barrel domain"/>
    <property type="match status" value="1"/>
</dbReference>
<dbReference type="Pfam" id="PF07715">
    <property type="entry name" value="Plug"/>
    <property type="match status" value="1"/>
</dbReference>
<evidence type="ECO:0000256" key="9">
    <source>
        <dbReference type="PROSITE-ProRule" id="PRU01360"/>
    </source>
</evidence>
<evidence type="ECO:0000256" key="10">
    <source>
        <dbReference type="PROSITE-ProRule" id="PRU10143"/>
    </source>
</evidence>
<evidence type="ECO:0000313" key="15">
    <source>
        <dbReference type="EMBL" id="GGH07899.1"/>
    </source>
</evidence>
<gene>
    <name evidence="15" type="ORF">GCM10007420_25880</name>
</gene>
<evidence type="ECO:0000256" key="1">
    <source>
        <dbReference type="ARBA" id="ARBA00004571"/>
    </source>
</evidence>
<dbReference type="SUPFAM" id="SSF56935">
    <property type="entry name" value="Porins"/>
    <property type="match status" value="1"/>
</dbReference>
<dbReference type="EMBL" id="BMFS01000015">
    <property type="protein sequence ID" value="GGH07899.1"/>
    <property type="molecule type" value="Genomic_DNA"/>
</dbReference>
<evidence type="ECO:0000259" key="13">
    <source>
        <dbReference type="Pfam" id="PF00593"/>
    </source>
</evidence>
<keyword evidence="7 9" id="KW-0472">Membrane</keyword>
<evidence type="ECO:0000256" key="12">
    <source>
        <dbReference type="SAM" id="SignalP"/>
    </source>
</evidence>
<evidence type="ECO:0000256" key="11">
    <source>
        <dbReference type="RuleBase" id="RU003357"/>
    </source>
</evidence>
<dbReference type="InterPro" id="IPR012910">
    <property type="entry name" value="Plug_dom"/>
</dbReference>
<evidence type="ECO:0000313" key="16">
    <source>
        <dbReference type="Proteomes" id="UP000648722"/>
    </source>
</evidence>
<proteinExistence type="inferred from homology"/>
<dbReference type="Gene3D" id="2.170.130.10">
    <property type="entry name" value="TonB-dependent receptor, plug domain"/>
    <property type="match status" value="1"/>
</dbReference>
<accession>A0ABQ1Y0G5</accession>
<dbReference type="Pfam" id="PF00593">
    <property type="entry name" value="TonB_dep_Rec_b-barrel"/>
    <property type="match status" value="1"/>
</dbReference>
<evidence type="ECO:0000256" key="4">
    <source>
        <dbReference type="ARBA" id="ARBA00022692"/>
    </source>
</evidence>
<dbReference type="InterPro" id="IPR036942">
    <property type="entry name" value="Beta-barrel_TonB_sf"/>
</dbReference>
<keyword evidence="6 10" id="KW-0798">TonB box</keyword>
<dbReference type="RefSeq" id="WP_188453010.1">
    <property type="nucleotide sequence ID" value="NZ_BMFS01000015.1"/>
</dbReference>
<evidence type="ECO:0000256" key="3">
    <source>
        <dbReference type="ARBA" id="ARBA00022452"/>
    </source>
</evidence>
<organism evidence="15 16">
    <name type="scientific">Glycocaulis albus</name>
    <dbReference type="NCBI Taxonomy" id="1382801"/>
    <lineage>
        <taxon>Bacteria</taxon>
        <taxon>Pseudomonadati</taxon>
        <taxon>Pseudomonadota</taxon>
        <taxon>Alphaproteobacteria</taxon>
        <taxon>Maricaulales</taxon>
        <taxon>Maricaulaceae</taxon>
        <taxon>Glycocaulis</taxon>
    </lineage>
</organism>
<feature type="short sequence motif" description="TonB box" evidence="10">
    <location>
        <begin position="44"/>
        <end position="50"/>
    </location>
</feature>
<feature type="chain" id="PRO_5045236253" evidence="12">
    <location>
        <begin position="31"/>
        <end position="990"/>
    </location>
</feature>
<evidence type="ECO:0000256" key="7">
    <source>
        <dbReference type="ARBA" id="ARBA00023136"/>
    </source>
</evidence>
<dbReference type="PANTHER" id="PTHR47234">
    <property type="match status" value="1"/>
</dbReference>
<comment type="caution">
    <text evidence="15">The sequence shown here is derived from an EMBL/GenBank/DDBJ whole genome shotgun (WGS) entry which is preliminary data.</text>
</comment>
<feature type="domain" description="TonB-dependent receptor plug" evidence="14">
    <location>
        <begin position="59"/>
        <end position="168"/>
    </location>
</feature>
<evidence type="ECO:0000256" key="6">
    <source>
        <dbReference type="ARBA" id="ARBA00023077"/>
    </source>
</evidence>
<evidence type="ECO:0000259" key="14">
    <source>
        <dbReference type="Pfam" id="PF07715"/>
    </source>
</evidence>
<keyword evidence="3 9" id="KW-1134">Transmembrane beta strand</keyword>
<keyword evidence="4 9" id="KW-0812">Transmembrane</keyword>
<evidence type="ECO:0000256" key="5">
    <source>
        <dbReference type="ARBA" id="ARBA00022729"/>
    </source>
</evidence>
<sequence>MKKWNKEALLRTSVLAGFVAASAAAAPALAQEAEEEGATQQRETIQVTGSRIQRQDFTAASPITTVGIETIQLSQTLTLESLLNELPQVIPGNNQSSNNAGGFGFATLDLRGLGTNRNLLLVNGIRLPPSSTTGTVSLDNIPTGLIERIEVVTGGASTVYGSDAISGVANFILRDDYEGAEVSYTYAFAEDGPASARHGVDFLLGGNFDNGRGNLAMYGSYYARDGVFQSAFDYSRTSAAIYGIVSGGAVVGSFIEDDPASFIARRDAEIAAGNSVIQLFSGGSATPPWGSVNNNATNPFQGLAAVLPGQFAAADLDCNPATPGQPYNSGNLAFDDNGNLVPYFGASGTACAIPAGTSRRYNFAPDNYIVIPAERYNFAVFGSYELGNGVEMTASVMYSEITNTVELAATPATGLTVSASNSFIPADLAAALATRPNPTADFVMNYRFNSVGTRVSDFTNRSLMAQVGFEGDFNANWSWQAAAIYSKVDAINDSRNSINRTALAQGLSGCPAVGALPGCVELNIFGPNTLDADMVSFLRTDTRSLDFSERNHFMFFVNGDLMQLPAGPVGVAAGVEYREDSAGRVVDDAQRNGDIFGFNAVQSLGGSVRIAELYAEAAVPLVANQPFIEYLGLELGYRVSDYSTAGTVDTFKIGGEWAPVDWFRFRTMFNRATRAPSAFELFQNGDQGFPAYTDPCNDTPARTAATAAFCIAQGVPAAAITGFNQNNTQVQAFAFGQPDLGPETADTFTIGFTSSPPIPFGTLNLAVDYYDIEIVDVISTRGAGTIIGSCFASGDLTSSDCQRIQRRTDNGQIDFVNTGRQNSGFLQTKGVDVQVDFQMDLPLFGMDGTLGVNNLYNHLEEWNSNGTDLRGITYGQIGSAYPEYTNTLTLTYALPSVATQLRWVHTPSLSDGWFGIGNAFIDDTPAVNYIDLSVRWDVTDALSLTVGAQNLTDEIATQTAGGVIGGQGNTDPQVYRALGRMWSLSVRSRF</sequence>
<dbReference type="PANTHER" id="PTHR47234:SF2">
    <property type="entry name" value="TONB-DEPENDENT RECEPTOR"/>
    <property type="match status" value="1"/>
</dbReference>
<dbReference type="InterPro" id="IPR037066">
    <property type="entry name" value="Plug_dom_sf"/>
</dbReference>
<keyword evidence="8 9" id="KW-0998">Cell outer membrane</keyword>
<evidence type="ECO:0000256" key="2">
    <source>
        <dbReference type="ARBA" id="ARBA00022448"/>
    </source>
</evidence>
<comment type="similarity">
    <text evidence="9 11">Belongs to the TonB-dependent receptor family.</text>
</comment>
<reference evidence="16" key="1">
    <citation type="journal article" date="2019" name="Int. J. Syst. Evol. Microbiol.">
        <title>The Global Catalogue of Microorganisms (GCM) 10K type strain sequencing project: providing services to taxonomists for standard genome sequencing and annotation.</title>
        <authorList>
            <consortium name="The Broad Institute Genomics Platform"/>
            <consortium name="The Broad Institute Genome Sequencing Center for Infectious Disease"/>
            <person name="Wu L."/>
            <person name="Ma J."/>
        </authorList>
    </citation>
    <scope>NUCLEOTIDE SEQUENCE [LARGE SCALE GENOMIC DNA]</scope>
    <source>
        <strain evidence="16">CGMCC 1.12766</strain>
    </source>
</reference>